<evidence type="ECO:0000259" key="2">
    <source>
        <dbReference type="Pfam" id="PF13508"/>
    </source>
</evidence>
<proteinExistence type="predicted"/>
<dbReference type="AlphaFoldDB" id="A0A9R1TAX5"/>
<dbReference type="SUPFAM" id="SSF55729">
    <property type="entry name" value="Acyl-CoA N-acyltransferases (Nat)"/>
    <property type="match status" value="1"/>
</dbReference>
<keyword evidence="3" id="KW-1185">Reference proteome</keyword>
<dbReference type="InterPro" id="IPR000182">
    <property type="entry name" value="GNAT_dom"/>
</dbReference>
<dbReference type="Gene3D" id="3.40.630.30">
    <property type="match status" value="1"/>
</dbReference>
<protein>
    <submittedName>
        <fullName evidence="4">Uncharacterized protein isoform X1</fullName>
    </submittedName>
</protein>
<dbReference type="CDD" id="cd04301">
    <property type="entry name" value="NAT_SF"/>
    <property type="match status" value="1"/>
</dbReference>
<organism evidence="3 4">
    <name type="scientific">Fopius arisanus</name>
    <dbReference type="NCBI Taxonomy" id="64838"/>
    <lineage>
        <taxon>Eukaryota</taxon>
        <taxon>Metazoa</taxon>
        <taxon>Ecdysozoa</taxon>
        <taxon>Arthropoda</taxon>
        <taxon>Hexapoda</taxon>
        <taxon>Insecta</taxon>
        <taxon>Pterygota</taxon>
        <taxon>Neoptera</taxon>
        <taxon>Endopterygota</taxon>
        <taxon>Hymenoptera</taxon>
        <taxon>Apocrita</taxon>
        <taxon>Ichneumonoidea</taxon>
        <taxon>Braconidae</taxon>
        <taxon>Opiinae</taxon>
        <taxon>Fopius</taxon>
    </lineage>
</organism>
<evidence type="ECO:0000313" key="3">
    <source>
        <dbReference type="Proteomes" id="UP000694866"/>
    </source>
</evidence>
<dbReference type="PANTHER" id="PTHR20905:SF28">
    <property type="entry name" value="GH28833P-RELATED"/>
    <property type="match status" value="1"/>
</dbReference>
<sequence length="355" mass="41415">MKQIVTHILIGKSCPITFLWLKDNFDYCWLRFRVKMEDGGRTASDVQKDEMLLKMQERLKAPLEWPSIDSCKILDVQPQHFDEVLRLIKVNEKTIRNVHGKNEHLQCDLESRPITCCTVSYICMNFLIQLQRHYFKDDPMCASAGLVKDPLSVECYLDYIRVWMKDTTSLVALSSKSERVVGVVVARPNIEVDRSITYSRMQIHEGEVLEKIMDFKNTLVKQADVHNYFNCREIFRLYILCVHPSYRSKGLGTALLEAFILMAIALQMPAIVALLTSGVTQELAMRLGFKVLNEIQYSRWILNDKAVFINPGVGNYSAALFGMLTPSMEYLENIWRERRILKREEERRRNKRKHR</sequence>
<dbReference type="Pfam" id="PF13508">
    <property type="entry name" value="Acetyltransf_7"/>
    <property type="match status" value="1"/>
</dbReference>
<dbReference type="GO" id="GO:0008080">
    <property type="term" value="F:N-acetyltransferase activity"/>
    <property type="evidence" value="ECO:0007669"/>
    <property type="project" value="TreeGrafter"/>
</dbReference>
<dbReference type="PANTHER" id="PTHR20905">
    <property type="entry name" value="N-ACETYLTRANSFERASE-RELATED"/>
    <property type="match status" value="1"/>
</dbReference>
<keyword evidence="1" id="KW-1133">Transmembrane helix</keyword>
<reference evidence="4" key="1">
    <citation type="submission" date="2025-08" db="UniProtKB">
        <authorList>
            <consortium name="RefSeq"/>
        </authorList>
    </citation>
    <scope>IDENTIFICATION</scope>
    <source>
        <strain evidence="4">USDA-PBARC FA_bdor</strain>
        <tissue evidence="4">Whole organism</tissue>
    </source>
</reference>
<accession>A0A9R1TAX5</accession>
<feature type="domain" description="N-acetyltransferase" evidence="2">
    <location>
        <begin position="233"/>
        <end position="290"/>
    </location>
</feature>
<evidence type="ECO:0000256" key="1">
    <source>
        <dbReference type="SAM" id="Phobius"/>
    </source>
</evidence>
<gene>
    <name evidence="4" type="primary">LOC105268713</name>
</gene>
<feature type="transmembrane region" description="Helical" evidence="1">
    <location>
        <begin position="254"/>
        <end position="276"/>
    </location>
</feature>
<dbReference type="OrthoDB" id="6588672at2759"/>
<evidence type="ECO:0000313" key="4">
    <source>
        <dbReference type="RefSeq" id="XP_011306799.1"/>
    </source>
</evidence>
<name>A0A9R1TAX5_9HYME</name>
<dbReference type="RefSeq" id="XP_011306799.1">
    <property type="nucleotide sequence ID" value="XM_011308497.1"/>
</dbReference>
<dbReference type="InterPro" id="IPR016181">
    <property type="entry name" value="Acyl_CoA_acyltransferase"/>
</dbReference>
<keyword evidence="1" id="KW-0812">Transmembrane</keyword>
<dbReference type="GeneID" id="105268713"/>
<dbReference type="Proteomes" id="UP000694866">
    <property type="component" value="Unplaced"/>
</dbReference>
<keyword evidence="1" id="KW-0472">Membrane</keyword>
<dbReference type="KEGG" id="fas:105268713"/>